<gene>
    <name evidence="1" type="ORF">S12H4_57432</name>
</gene>
<feature type="non-terminal residue" evidence="1">
    <location>
        <position position="1"/>
    </location>
</feature>
<accession>X1VWN0</accession>
<dbReference type="AlphaFoldDB" id="X1VWN0"/>
<sequence>CAEFGLMELGPVLGTHIGPGFFGIGFYGQQDWQPSQ</sequence>
<comment type="caution">
    <text evidence="1">The sequence shown here is derived from an EMBL/GenBank/DDBJ whole genome shotgun (WGS) entry which is preliminary data.</text>
</comment>
<evidence type="ECO:0008006" key="2">
    <source>
        <dbReference type="Google" id="ProtNLM"/>
    </source>
</evidence>
<name>X1VWN0_9ZZZZ</name>
<protein>
    <recommendedName>
        <fullName evidence="2">DegV family protein</fullName>
    </recommendedName>
</protein>
<evidence type="ECO:0000313" key="1">
    <source>
        <dbReference type="EMBL" id="GAJ22991.1"/>
    </source>
</evidence>
<organism evidence="1">
    <name type="scientific">marine sediment metagenome</name>
    <dbReference type="NCBI Taxonomy" id="412755"/>
    <lineage>
        <taxon>unclassified sequences</taxon>
        <taxon>metagenomes</taxon>
        <taxon>ecological metagenomes</taxon>
    </lineage>
</organism>
<reference evidence="1" key="1">
    <citation type="journal article" date="2014" name="Front. Microbiol.">
        <title>High frequency of phylogenetically diverse reductive dehalogenase-homologous genes in deep subseafloor sedimentary metagenomes.</title>
        <authorList>
            <person name="Kawai M."/>
            <person name="Futagami T."/>
            <person name="Toyoda A."/>
            <person name="Takaki Y."/>
            <person name="Nishi S."/>
            <person name="Hori S."/>
            <person name="Arai W."/>
            <person name="Tsubouchi T."/>
            <person name="Morono Y."/>
            <person name="Uchiyama I."/>
            <person name="Ito T."/>
            <person name="Fujiyama A."/>
            <person name="Inagaki F."/>
            <person name="Takami H."/>
        </authorList>
    </citation>
    <scope>NUCLEOTIDE SEQUENCE</scope>
    <source>
        <strain evidence="1">Expedition CK06-06</strain>
    </source>
</reference>
<dbReference type="EMBL" id="BARW01037145">
    <property type="protein sequence ID" value="GAJ22991.1"/>
    <property type="molecule type" value="Genomic_DNA"/>
</dbReference>
<proteinExistence type="predicted"/>